<sequence>MEEKLGKEEAKEVVIHKRLELKDELTKGLATKADLQLLRVELEAKIEKEILKLDRKFTILFLILIFAIIFLNKDALEFIARLFGLVK</sequence>
<dbReference type="EMBL" id="DSFP01000067">
    <property type="protein sequence ID" value="HEW46533.1"/>
    <property type="molecule type" value="Genomic_DNA"/>
</dbReference>
<feature type="transmembrane region" description="Helical" evidence="1">
    <location>
        <begin position="57"/>
        <end position="76"/>
    </location>
</feature>
<evidence type="ECO:0000256" key="1">
    <source>
        <dbReference type="SAM" id="Phobius"/>
    </source>
</evidence>
<keyword evidence="1" id="KW-1133">Transmembrane helix</keyword>
<dbReference type="AlphaFoldDB" id="A0A7C2ZPQ5"/>
<gene>
    <name evidence="2" type="ORF">ENO47_07720</name>
</gene>
<evidence type="ECO:0000313" key="2">
    <source>
        <dbReference type="EMBL" id="HEW46533.1"/>
    </source>
</evidence>
<reference evidence="2" key="1">
    <citation type="journal article" date="2020" name="mSystems">
        <title>Genome- and Community-Level Interaction Insights into Carbon Utilization and Element Cycling Functions of Hydrothermarchaeota in Hydrothermal Sediment.</title>
        <authorList>
            <person name="Zhou Z."/>
            <person name="Liu Y."/>
            <person name="Xu W."/>
            <person name="Pan J."/>
            <person name="Luo Z.H."/>
            <person name="Li M."/>
        </authorList>
    </citation>
    <scope>NUCLEOTIDE SEQUENCE [LARGE SCALE GENOMIC DNA]</scope>
    <source>
        <strain evidence="2">SpSt-132</strain>
    </source>
</reference>
<protein>
    <recommendedName>
        <fullName evidence="3">DUF1640 domain-containing protein</fullName>
    </recommendedName>
</protein>
<name>A0A7C2ZPQ5_9AQUI</name>
<keyword evidence="1" id="KW-0472">Membrane</keyword>
<proteinExistence type="predicted"/>
<evidence type="ECO:0008006" key="3">
    <source>
        <dbReference type="Google" id="ProtNLM"/>
    </source>
</evidence>
<comment type="caution">
    <text evidence="2">The sequence shown here is derived from an EMBL/GenBank/DDBJ whole genome shotgun (WGS) entry which is preliminary data.</text>
</comment>
<accession>A0A7C2ZPQ5</accession>
<keyword evidence="1" id="KW-0812">Transmembrane</keyword>
<organism evidence="2">
    <name type="scientific">Hydrogenobacter sp</name>
    <dbReference type="NCBI Taxonomy" id="2152829"/>
    <lineage>
        <taxon>Bacteria</taxon>
        <taxon>Pseudomonadati</taxon>
        <taxon>Aquificota</taxon>
        <taxon>Aquificia</taxon>
        <taxon>Aquificales</taxon>
        <taxon>Aquificaceae</taxon>
        <taxon>Hydrogenobacter</taxon>
    </lineage>
</organism>